<keyword evidence="1" id="KW-0732">Signal</keyword>
<organism evidence="3">
    <name type="scientific">Caldithrix abyssi</name>
    <dbReference type="NCBI Taxonomy" id="187145"/>
    <lineage>
        <taxon>Bacteria</taxon>
        <taxon>Pseudomonadati</taxon>
        <taxon>Calditrichota</taxon>
        <taxon>Calditrichia</taxon>
        <taxon>Calditrichales</taxon>
        <taxon>Calditrichaceae</taxon>
        <taxon>Caldithrix</taxon>
    </lineage>
</organism>
<reference evidence="3" key="1">
    <citation type="journal article" date="2020" name="mSystems">
        <title>Genome- and Community-Level Interaction Insights into Carbon Utilization and Element Cycling Functions of Hydrothermarchaeota in Hydrothermal Sediment.</title>
        <authorList>
            <person name="Zhou Z."/>
            <person name="Liu Y."/>
            <person name="Xu W."/>
            <person name="Pan J."/>
            <person name="Luo Z.H."/>
            <person name="Li M."/>
        </authorList>
    </citation>
    <scope>NUCLEOTIDE SEQUENCE [LARGE SCALE GENOMIC DNA]</scope>
    <source>
        <strain evidence="3">HyVt-456</strain>
    </source>
</reference>
<feature type="chain" id="PRO_5031228725" evidence="1">
    <location>
        <begin position="21"/>
        <end position="342"/>
    </location>
</feature>
<comment type="caution">
    <text evidence="3">The sequence shown here is derived from an EMBL/GenBank/DDBJ whole genome shotgun (WGS) entry which is preliminary data.</text>
</comment>
<protein>
    <submittedName>
        <fullName evidence="3">PorV/PorQ family protein</fullName>
    </submittedName>
</protein>
<dbReference type="Pfam" id="PF19572">
    <property type="entry name" value="PorV"/>
    <property type="match status" value="1"/>
</dbReference>
<dbReference type="AlphaFoldDB" id="A0A7V1PUS9"/>
<evidence type="ECO:0000256" key="1">
    <source>
        <dbReference type="SAM" id="SignalP"/>
    </source>
</evidence>
<dbReference type="SUPFAM" id="SSF56935">
    <property type="entry name" value="Porins"/>
    <property type="match status" value="1"/>
</dbReference>
<gene>
    <name evidence="3" type="ORF">ENJ10_10300</name>
</gene>
<feature type="signal peptide" evidence="1">
    <location>
        <begin position="1"/>
        <end position="20"/>
    </location>
</feature>
<feature type="domain" description="Type IX secretion system protein PorV" evidence="2">
    <location>
        <begin position="23"/>
        <end position="199"/>
    </location>
</feature>
<dbReference type="Gene3D" id="2.40.160.60">
    <property type="entry name" value="Outer membrane protein transport protein (OMPP1/FadL/TodX)"/>
    <property type="match status" value="1"/>
</dbReference>
<evidence type="ECO:0000313" key="3">
    <source>
        <dbReference type="EMBL" id="HED11068.1"/>
    </source>
</evidence>
<dbReference type="NCBIfam" id="NF033709">
    <property type="entry name" value="PorV_fam"/>
    <property type="match status" value="1"/>
</dbReference>
<evidence type="ECO:0000259" key="2">
    <source>
        <dbReference type="Pfam" id="PF19572"/>
    </source>
</evidence>
<dbReference type="Proteomes" id="UP000886005">
    <property type="component" value="Unassembled WGS sequence"/>
</dbReference>
<accession>A0A7V1PUS9</accession>
<proteinExistence type="predicted"/>
<name>A0A7V1PUS9_CALAY</name>
<dbReference type="InterPro" id="IPR045741">
    <property type="entry name" value="PorV"/>
</dbReference>
<sequence length="342" mass="37641">MLRYKKIYLMVLLMCGLSMGQVTKVGTTVANFLLIESGARAVAMGGAYVAVAEGPVAMYWNPSGIAQINKFSTSFSRSDWLLDLSYNFVGAVMPVGTNGTLGINALFLSMDDMQITTEYFPEGVENGYFSAGNYAVGVSYGFRLTDRFSMGFTGKLIYEYISQSSATAVAMDIGTLYVTEFDDLRIGMSISNYGTKMQLSGGDLLIQHDRYDQEGNNPNINANLATDSFDLPLIFRFGLSWDALKGKHDSNLLLAVDALVPNNNYQSLNAGMEYVLKKMFSLRAGYNTWYGFGQKDENDQSGLSLGVGLKYSFDATAVSIDYAYRDYGVLNDIQMFAIQLSF</sequence>
<dbReference type="EMBL" id="DRLD01000280">
    <property type="protein sequence ID" value="HED11068.1"/>
    <property type="molecule type" value="Genomic_DNA"/>
</dbReference>